<evidence type="ECO:0000313" key="4">
    <source>
        <dbReference type="Proteomes" id="UP000238164"/>
    </source>
</evidence>
<dbReference type="Pfam" id="PF02452">
    <property type="entry name" value="PemK_toxin"/>
    <property type="match status" value="1"/>
</dbReference>
<dbReference type="GO" id="GO:0006402">
    <property type="term" value="P:mRNA catabolic process"/>
    <property type="evidence" value="ECO:0007669"/>
    <property type="project" value="TreeGrafter"/>
</dbReference>
<dbReference type="PANTHER" id="PTHR33988:SF2">
    <property type="entry name" value="ENDORIBONUCLEASE MAZF"/>
    <property type="match status" value="1"/>
</dbReference>
<dbReference type="GO" id="GO:0003677">
    <property type="term" value="F:DNA binding"/>
    <property type="evidence" value="ECO:0007669"/>
    <property type="project" value="InterPro"/>
</dbReference>
<dbReference type="GO" id="GO:0016075">
    <property type="term" value="P:rRNA catabolic process"/>
    <property type="evidence" value="ECO:0007669"/>
    <property type="project" value="TreeGrafter"/>
</dbReference>
<dbReference type="KEGG" id="mgg:MPLG2_2828"/>
<dbReference type="PANTHER" id="PTHR33988">
    <property type="entry name" value="ENDORIBONUCLEASE MAZF-RELATED"/>
    <property type="match status" value="1"/>
</dbReference>
<organism evidence="3 4">
    <name type="scientific">Micropruina glycogenica</name>
    <dbReference type="NCBI Taxonomy" id="75385"/>
    <lineage>
        <taxon>Bacteria</taxon>
        <taxon>Bacillati</taxon>
        <taxon>Actinomycetota</taxon>
        <taxon>Actinomycetes</taxon>
        <taxon>Propionibacteriales</taxon>
        <taxon>Nocardioidaceae</taxon>
        <taxon>Micropruina</taxon>
    </lineage>
</organism>
<protein>
    <submittedName>
        <fullName evidence="3">mRNA interferase MazF3</fullName>
    </submittedName>
</protein>
<dbReference type="EMBL" id="LT985188">
    <property type="protein sequence ID" value="SPD87858.1"/>
    <property type="molecule type" value="Genomic_DNA"/>
</dbReference>
<accession>A0A2N9JJY0</accession>
<dbReference type="Gene3D" id="2.30.30.110">
    <property type="match status" value="1"/>
</dbReference>
<dbReference type="RefSeq" id="WP_269459190.1">
    <property type="nucleotide sequence ID" value="NZ_LT985188.1"/>
</dbReference>
<name>A0A2N9JJY0_9ACTN</name>
<evidence type="ECO:0000313" key="3">
    <source>
        <dbReference type="EMBL" id="SPD87858.1"/>
    </source>
</evidence>
<proteinExistence type="inferred from homology"/>
<keyword evidence="4" id="KW-1185">Reference proteome</keyword>
<sequence length="124" mass="13319">MIWTHWWSGRSATSTSPASVREICLARLDKTRPVVVLTREAARAAMTKVTVAPITSTIKGLNSEVSVGPDNGLEQLSVISLDNVVTIPANLLGRTVGFLSSEQEMLLAKAIVLAYDLDIALLDT</sequence>
<dbReference type="GO" id="GO:0004521">
    <property type="term" value="F:RNA endonuclease activity"/>
    <property type="evidence" value="ECO:0007669"/>
    <property type="project" value="TreeGrafter"/>
</dbReference>
<dbReference type="InterPro" id="IPR011067">
    <property type="entry name" value="Plasmid_toxin/cell-grow_inhib"/>
</dbReference>
<evidence type="ECO:0000256" key="1">
    <source>
        <dbReference type="ARBA" id="ARBA00007521"/>
    </source>
</evidence>
<dbReference type="InterPro" id="IPR003477">
    <property type="entry name" value="PemK-like"/>
</dbReference>
<dbReference type="Proteomes" id="UP000238164">
    <property type="component" value="Chromosome 1"/>
</dbReference>
<evidence type="ECO:0000256" key="2">
    <source>
        <dbReference type="ARBA" id="ARBA00022649"/>
    </source>
</evidence>
<dbReference type="SUPFAM" id="SSF50118">
    <property type="entry name" value="Cell growth inhibitor/plasmid maintenance toxic component"/>
    <property type="match status" value="1"/>
</dbReference>
<keyword evidence="2" id="KW-1277">Toxin-antitoxin system</keyword>
<dbReference type="AlphaFoldDB" id="A0A2N9JJY0"/>
<comment type="similarity">
    <text evidence="1">Belongs to the PemK/MazF family.</text>
</comment>
<gene>
    <name evidence="3" type="ORF">MPLG2_2828</name>
</gene>
<reference evidence="3 4" key="1">
    <citation type="submission" date="2018-02" db="EMBL/GenBank/DDBJ databases">
        <authorList>
            <person name="Cohen D.B."/>
            <person name="Kent A.D."/>
        </authorList>
    </citation>
    <scope>NUCLEOTIDE SEQUENCE [LARGE SCALE GENOMIC DNA]</scope>
    <source>
        <strain evidence="3">1</strain>
    </source>
</reference>